<evidence type="ECO:0000313" key="2">
    <source>
        <dbReference type="EMBL" id="CAD0084696.1"/>
    </source>
</evidence>
<reference evidence="2" key="1">
    <citation type="submission" date="2020-06" db="EMBL/GenBank/DDBJ databases">
        <authorList>
            <person name="Onetto C."/>
        </authorList>
    </citation>
    <scope>NUCLEOTIDE SEQUENCE</scope>
</reference>
<comment type="caution">
    <text evidence="2">The sequence shown here is derived from an EMBL/GenBank/DDBJ whole genome shotgun (WGS) entry which is preliminary data.</text>
</comment>
<accession>A0A9N8P7J6</accession>
<gene>
    <name evidence="2" type="ORF">AWRI4619_LOCUS3263</name>
</gene>
<dbReference type="EMBL" id="CAIJEN010000004">
    <property type="protein sequence ID" value="CAD0084696.1"/>
    <property type="molecule type" value="Genomic_DNA"/>
</dbReference>
<name>A0A9N8P7J6_9PEZI</name>
<feature type="chain" id="PRO_5040146573" evidence="1">
    <location>
        <begin position="32"/>
        <end position="76"/>
    </location>
</feature>
<evidence type="ECO:0000256" key="1">
    <source>
        <dbReference type="SAM" id="SignalP"/>
    </source>
</evidence>
<keyword evidence="1" id="KW-0732">Signal</keyword>
<dbReference type="Proteomes" id="UP000716446">
    <property type="component" value="Unassembled WGS sequence"/>
</dbReference>
<evidence type="ECO:0000313" key="3">
    <source>
        <dbReference type="Proteomes" id="UP000716446"/>
    </source>
</evidence>
<feature type="signal peptide" evidence="1">
    <location>
        <begin position="1"/>
        <end position="31"/>
    </location>
</feature>
<keyword evidence="3" id="KW-1185">Reference proteome</keyword>
<sequence length="76" mass="8179">MNQSAVLLWPYWQRAVPSLVLLFLMILTVGAENCGKPFSMPVTNVALTNGTRMRGVQIGVGSSEQALAMVPSLCVN</sequence>
<organism evidence="2 3">
    <name type="scientific">Aureobasidium vineae</name>
    <dbReference type="NCBI Taxonomy" id="2773715"/>
    <lineage>
        <taxon>Eukaryota</taxon>
        <taxon>Fungi</taxon>
        <taxon>Dikarya</taxon>
        <taxon>Ascomycota</taxon>
        <taxon>Pezizomycotina</taxon>
        <taxon>Dothideomycetes</taxon>
        <taxon>Dothideomycetidae</taxon>
        <taxon>Dothideales</taxon>
        <taxon>Saccotheciaceae</taxon>
        <taxon>Aureobasidium</taxon>
    </lineage>
</organism>
<proteinExistence type="predicted"/>
<protein>
    <submittedName>
        <fullName evidence="2">Uncharacterized protein</fullName>
    </submittedName>
</protein>
<dbReference type="AlphaFoldDB" id="A0A9N8P7J6"/>